<evidence type="ECO:0000256" key="6">
    <source>
        <dbReference type="ARBA" id="ARBA00022500"/>
    </source>
</evidence>
<evidence type="ECO:0000256" key="7">
    <source>
        <dbReference type="ARBA" id="ARBA00022795"/>
    </source>
</evidence>
<dbReference type="RefSeq" id="WP_014236836.1">
    <property type="nucleotide sequence ID" value="NZ_SHKM01000003.1"/>
</dbReference>
<evidence type="ECO:0000256" key="1">
    <source>
        <dbReference type="ARBA" id="ARBA00004413"/>
    </source>
</evidence>
<evidence type="ECO:0000256" key="10">
    <source>
        <dbReference type="ARBA" id="ARBA00023225"/>
    </source>
</evidence>
<keyword evidence="10" id="KW-1006">Bacterial flagellum protein export</keyword>
<dbReference type="PIRSF" id="PIRSF019404">
    <property type="entry name" value="FliJ"/>
    <property type="match status" value="1"/>
</dbReference>
<keyword evidence="4" id="KW-0813">Transport</keyword>
<evidence type="ECO:0000256" key="11">
    <source>
        <dbReference type="SAM" id="MobiDB-lite"/>
    </source>
</evidence>
<keyword evidence="12" id="KW-0969">Cilium</keyword>
<name>A0ABY0IK91_9RHOO</name>
<keyword evidence="9" id="KW-0472">Membrane</keyword>
<dbReference type="NCBIfam" id="TIGR02473">
    <property type="entry name" value="flagell_FliJ"/>
    <property type="match status" value="1"/>
</dbReference>
<reference evidence="12 13" key="1">
    <citation type="submission" date="2019-02" db="EMBL/GenBank/DDBJ databases">
        <title>Genomic Encyclopedia of Type Strains, Phase IV (KMG-IV): sequencing the most valuable type-strain genomes for metagenomic binning, comparative biology and taxonomic classification.</title>
        <authorList>
            <person name="Goeker M."/>
        </authorList>
    </citation>
    <scope>NUCLEOTIDE SEQUENCE [LARGE SCALE GENOMIC DNA]</scope>
    <source>
        <strain evidence="12 13">DSM 21223</strain>
    </source>
</reference>
<keyword evidence="8" id="KW-0653">Protein transport</keyword>
<accession>A0ABY0IK91</accession>
<comment type="similarity">
    <text evidence="2">Belongs to the FliJ family.</text>
</comment>
<comment type="caution">
    <text evidence="12">The sequence shown here is derived from an EMBL/GenBank/DDBJ whole genome shotgun (WGS) entry which is preliminary data.</text>
</comment>
<evidence type="ECO:0000256" key="3">
    <source>
        <dbReference type="ARBA" id="ARBA00020392"/>
    </source>
</evidence>
<evidence type="ECO:0000313" key="13">
    <source>
        <dbReference type="Proteomes" id="UP000292136"/>
    </source>
</evidence>
<keyword evidence="7" id="KW-1005">Bacterial flagellum biogenesis</keyword>
<dbReference type="PANTHER" id="PTHR38786">
    <property type="entry name" value="FLAGELLAR FLIJ PROTEIN"/>
    <property type="match status" value="1"/>
</dbReference>
<evidence type="ECO:0000256" key="9">
    <source>
        <dbReference type="ARBA" id="ARBA00023136"/>
    </source>
</evidence>
<gene>
    <name evidence="12" type="ORF">EV678_2779</name>
</gene>
<dbReference type="PANTHER" id="PTHR38786:SF1">
    <property type="entry name" value="FLAGELLAR FLIJ PROTEIN"/>
    <property type="match status" value="1"/>
</dbReference>
<dbReference type="Gene3D" id="1.10.287.1700">
    <property type="match status" value="1"/>
</dbReference>
<dbReference type="Proteomes" id="UP000292136">
    <property type="component" value="Unassembled WGS sequence"/>
</dbReference>
<organism evidence="12 13">
    <name type="scientific">Azospira oryzae</name>
    <dbReference type="NCBI Taxonomy" id="146939"/>
    <lineage>
        <taxon>Bacteria</taxon>
        <taxon>Pseudomonadati</taxon>
        <taxon>Pseudomonadota</taxon>
        <taxon>Betaproteobacteria</taxon>
        <taxon>Rhodocyclales</taxon>
        <taxon>Rhodocyclaceae</taxon>
        <taxon>Azospira</taxon>
    </lineage>
</organism>
<dbReference type="InterPro" id="IPR052570">
    <property type="entry name" value="FliJ"/>
</dbReference>
<evidence type="ECO:0000256" key="4">
    <source>
        <dbReference type="ARBA" id="ARBA00022448"/>
    </source>
</evidence>
<proteinExistence type="inferred from homology"/>
<keyword evidence="12" id="KW-0282">Flagellum</keyword>
<evidence type="ECO:0000256" key="5">
    <source>
        <dbReference type="ARBA" id="ARBA00022475"/>
    </source>
</evidence>
<evidence type="ECO:0000256" key="2">
    <source>
        <dbReference type="ARBA" id="ARBA00010004"/>
    </source>
</evidence>
<dbReference type="EMBL" id="SHKM01000003">
    <property type="protein sequence ID" value="RZT75595.1"/>
    <property type="molecule type" value="Genomic_DNA"/>
</dbReference>
<dbReference type="InterPro" id="IPR012823">
    <property type="entry name" value="Flagell_FliJ"/>
</dbReference>
<evidence type="ECO:0000256" key="8">
    <source>
        <dbReference type="ARBA" id="ARBA00022927"/>
    </source>
</evidence>
<dbReference type="Pfam" id="PF02050">
    <property type="entry name" value="FliJ"/>
    <property type="match status" value="1"/>
</dbReference>
<keyword evidence="5" id="KW-1003">Cell membrane</keyword>
<comment type="subcellular location">
    <subcellularLocation>
        <location evidence="1">Cell membrane</location>
        <topology evidence="1">Peripheral membrane protein</topology>
        <orientation evidence="1">Cytoplasmic side</orientation>
    </subcellularLocation>
</comment>
<keyword evidence="12" id="KW-0966">Cell projection</keyword>
<evidence type="ECO:0000313" key="12">
    <source>
        <dbReference type="EMBL" id="RZT75595.1"/>
    </source>
</evidence>
<dbReference type="PRINTS" id="PR01004">
    <property type="entry name" value="FLGFLIJ"/>
</dbReference>
<feature type="region of interest" description="Disordered" evidence="11">
    <location>
        <begin position="125"/>
        <end position="150"/>
    </location>
</feature>
<keyword evidence="6" id="KW-0145">Chemotaxis</keyword>
<keyword evidence="13" id="KW-1185">Reference proteome</keyword>
<dbReference type="InterPro" id="IPR053716">
    <property type="entry name" value="Flag_assembly_chemotaxis_eff"/>
</dbReference>
<protein>
    <recommendedName>
        <fullName evidence="3">Flagellar FliJ protein</fullName>
    </recommendedName>
</protein>
<dbReference type="InterPro" id="IPR018006">
    <property type="entry name" value="Flag_FliJ_proteobac"/>
</dbReference>
<sequence>MTKPFTLQPLLELMQNRADEASKELGRRIAAEQDTKAKLNMLIQYRDEYAERFRQASAQGLSPAGWRNFQEFIGRIDEAIAQQRVVVLTSEQHTAAGQAEWLAHHHKLKAIDTLAERHLAAELQREMKQDQKQQDEFSARKARSDQSDAA</sequence>